<name>A0A6L9LIA0_9BACT</name>
<reference evidence="1 2" key="1">
    <citation type="submission" date="2020-02" db="EMBL/GenBank/DDBJ databases">
        <title>Draft genome sequence of two Spirosoma agri KCTC 52727 and Spirosoma terrae KCTC 52035.</title>
        <authorList>
            <person name="Rojas J."/>
            <person name="Ambika Manirajan B."/>
            <person name="Suarez C."/>
            <person name="Ratering S."/>
            <person name="Schnell S."/>
        </authorList>
    </citation>
    <scope>NUCLEOTIDE SEQUENCE [LARGE SCALE GENOMIC DNA]</scope>
    <source>
        <strain evidence="1 2">KCTC 52035</strain>
    </source>
</reference>
<gene>
    <name evidence="1" type="ORF">GK108_27405</name>
</gene>
<evidence type="ECO:0000313" key="1">
    <source>
        <dbReference type="EMBL" id="NDU98643.1"/>
    </source>
</evidence>
<sequence>MRFVQDIPHPHFRIGLYAWNSKYIVKIEAGPYEQTYKISEMDITEPDEVPAMLDDLFLERVANRFRDMDQDWQETGERNGVM</sequence>
<comment type="caution">
    <text evidence="1">The sequence shown here is derived from an EMBL/GenBank/DDBJ whole genome shotgun (WGS) entry which is preliminary data.</text>
</comment>
<organism evidence="1 2">
    <name type="scientific">Spirosoma terrae</name>
    <dbReference type="NCBI Taxonomy" id="1968276"/>
    <lineage>
        <taxon>Bacteria</taxon>
        <taxon>Pseudomonadati</taxon>
        <taxon>Bacteroidota</taxon>
        <taxon>Cytophagia</taxon>
        <taxon>Cytophagales</taxon>
        <taxon>Cytophagaceae</taxon>
        <taxon>Spirosoma</taxon>
    </lineage>
</organism>
<dbReference type="RefSeq" id="WP_163954777.1">
    <property type="nucleotide sequence ID" value="NZ_JAAFZH010000019.1"/>
</dbReference>
<dbReference type="AlphaFoldDB" id="A0A6L9LIA0"/>
<proteinExistence type="predicted"/>
<keyword evidence="2" id="KW-1185">Reference proteome</keyword>
<dbReference type="Proteomes" id="UP000474175">
    <property type="component" value="Unassembled WGS sequence"/>
</dbReference>
<evidence type="ECO:0000313" key="2">
    <source>
        <dbReference type="Proteomes" id="UP000474175"/>
    </source>
</evidence>
<dbReference type="EMBL" id="JAAFZH010000019">
    <property type="protein sequence ID" value="NDU98643.1"/>
    <property type="molecule type" value="Genomic_DNA"/>
</dbReference>
<protein>
    <submittedName>
        <fullName evidence="1">Uncharacterized protein</fullName>
    </submittedName>
</protein>
<accession>A0A6L9LIA0</accession>